<dbReference type="EMBL" id="KZ678397">
    <property type="protein sequence ID" value="PSR94534.1"/>
    <property type="molecule type" value="Genomic_DNA"/>
</dbReference>
<dbReference type="InParanoid" id="A0A2T3AFG8"/>
<dbReference type="InterPro" id="IPR052998">
    <property type="entry name" value="Hetero-Diels-Alderase-like"/>
</dbReference>
<proteinExistence type="predicted"/>
<evidence type="ECO:0008006" key="4">
    <source>
        <dbReference type="Google" id="ProtNLM"/>
    </source>
</evidence>
<accession>A0A2T3AFG8</accession>
<dbReference type="STRING" id="2025994.A0A2T3AFG8"/>
<dbReference type="Proteomes" id="UP000241462">
    <property type="component" value="Unassembled WGS sequence"/>
</dbReference>
<dbReference type="AlphaFoldDB" id="A0A2T3AFG8"/>
<protein>
    <recommendedName>
        <fullName evidence="4">Quinon protein alcohol dehydrogenase-like superfamily</fullName>
    </recommendedName>
</protein>
<keyword evidence="3" id="KW-1185">Reference proteome</keyword>
<dbReference type="SUPFAM" id="SSF63829">
    <property type="entry name" value="Calcium-dependent phosphotriesterase"/>
    <property type="match status" value="1"/>
</dbReference>
<evidence type="ECO:0000313" key="2">
    <source>
        <dbReference type="EMBL" id="PSR94534.1"/>
    </source>
</evidence>
<feature type="chain" id="PRO_5015525116" description="Quinon protein alcohol dehydrogenase-like superfamily" evidence="1">
    <location>
        <begin position="18"/>
        <end position="409"/>
    </location>
</feature>
<organism evidence="2 3">
    <name type="scientific">Coniella lustricola</name>
    <dbReference type="NCBI Taxonomy" id="2025994"/>
    <lineage>
        <taxon>Eukaryota</taxon>
        <taxon>Fungi</taxon>
        <taxon>Dikarya</taxon>
        <taxon>Ascomycota</taxon>
        <taxon>Pezizomycotina</taxon>
        <taxon>Sordariomycetes</taxon>
        <taxon>Sordariomycetidae</taxon>
        <taxon>Diaporthales</taxon>
        <taxon>Schizoparmaceae</taxon>
        <taxon>Coniella</taxon>
    </lineage>
</organism>
<evidence type="ECO:0000256" key="1">
    <source>
        <dbReference type="SAM" id="SignalP"/>
    </source>
</evidence>
<feature type="signal peptide" evidence="1">
    <location>
        <begin position="1"/>
        <end position="17"/>
    </location>
</feature>
<dbReference type="OrthoDB" id="9977941at2759"/>
<sequence length="409" mass="41967">MILRRLSSFLPLLAVHATPAPSSPGSNADVQLLFSLPGNDTWLENLAYRASTNAILATRLDIPQIWSIDATSGSGTLLANVSTIGALAGIAQLGLSSSFGSSTTSNGNSNEDFLIAGLNFSALTGLQPNSSAFWKLSFEQSNASSSLFTIQEAFTVPGIGLVNGLATWNASMILAADSAMGAIWRIDVHTGDAAIVLQDPTMKPVSSIGVNGVKVFRSSPASTDCSLCHQSRAAATAATARAETKIANTTTDTAYIYYTSTEQSLLARIAVDPVTATPLGPAQILASGLGEADDFTLVVEDQAQEQEQEQEDEDGCTHNTSSEVTAVLLATGRNNSIVLVGLDGNVVTVAGGSSNSNSSESLALAGATACHFGSASTGSASRLFVTTAGGAESDGLVEAPGRLVAVELF</sequence>
<name>A0A2T3AFG8_9PEZI</name>
<evidence type="ECO:0000313" key="3">
    <source>
        <dbReference type="Proteomes" id="UP000241462"/>
    </source>
</evidence>
<reference evidence="2 3" key="1">
    <citation type="journal article" date="2018" name="Mycol. Prog.">
        <title>Coniella lustricola, a new species from submerged detritus.</title>
        <authorList>
            <person name="Raudabaugh D.B."/>
            <person name="Iturriaga T."/>
            <person name="Carver A."/>
            <person name="Mondo S."/>
            <person name="Pangilinan J."/>
            <person name="Lipzen A."/>
            <person name="He G."/>
            <person name="Amirebrahimi M."/>
            <person name="Grigoriev I.V."/>
            <person name="Miller A.N."/>
        </authorList>
    </citation>
    <scope>NUCLEOTIDE SEQUENCE [LARGE SCALE GENOMIC DNA]</scope>
    <source>
        <strain evidence="2 3">B22-T-1</strain>
    </source>
</reference>
<keyword evidence="1" id="KW-0732">Signal</keyword>
<dbReference type="PANTHER" id="PTHR42060">
    <property type="entry name" value="NHL REPEAT-CONTAINING PROTEIN-RELATED"/>
    <property type="match status" value="1"/>
</dbReference>
<gene>
    <name evidence="2" type="ORF">BD289DRAFT_136467</name>
</gene>
<dbReference type="PANTHER" id="PTHR42060:SF1">
    <property type="entry name" value="NHL REPEAT-CONTAINING PROTEIN"/>
    <property type="match status" value="1"/>
</dbReference>
<dbReference type="InterPro" id="IPR011042">
    <property type="entry name" value="6-blade_b-propeller_TolB-like"/>
</dbReference>
<dbReference type="Gene3D" id="2.120.10.30">
    <property type="entry name" value="TolB, C-terminal domain"/>
    <property type="match status" value="3"/>
</dbReference>